<name>A0AAW1Y1E1_RUBAR</name>
<dbReference type="EMBL" id="JBEDUW010000002">
    <property type="protein sequence ID" value="KAK9941969.1"/>
    <property type="molecule type" value="Genomic_DNA"/>
</dbReference>
<evidence type="ECO:0000313" key="1">
    <source>
        <dbReference type="EMBL" id="KAK9941969.1"/>
    </source>
</evidence>
<dbReference type="Proteomes" id="UP001457282">
    <property type="component" value="Unassembled WGS sequence"/>
</dbReference>
<organism evidence="1 2">
    <name type="scientific">Rubus argutus</name>
    <name type="common">Southern blackberry</name>
    <dbReference type="NCBI Taxonomy" id="59490"/>
    <lineage>
        <taxon>Eukaryota</taxon>
        <taxon>Viridiplantae</taxon>
        <taxon>Streptophyta</taxon>
        <taxon>Embryophyta</taxon>
        <taxon>Tracheophyta</taxon>
        <taxon>Spermatophyta</taxon>
        <taxon>Magnoliopsida</taxon>
        <taxon>eudicotyledons</taxon>
        <taxon>Gunneridae</taxon>
        <taxon>Pentapetalae</taxon>
        <taxon>rosids</taxon>
        <taxon>fabids</taxon>
        <taxon>Rosales</taxon>
        <taxon>Rosaceae</taxon>
        <taxon>Rosoideae</taxon>
        <taxon>Rosoideae incertae sedis</taxon>
        <taxon>Rubus</taxon>
    </lineage>
</organism>
<comment type="caution">
    <text evidence="1">The sequence shown here is derived from an EMBL/GenBank/DDBJ whole genome shotgun (WGS) entry which is preliminary data.</text>
</comment>
<gene>
    <name evidence="1" type="ORF">M0R45_007659</name>
</gene>
<keyword evidence="2" id="KW-1185">Reference proteome</keyword>
<proteinExistence type="predicted"/>
<accession>A0AAW1Y1E1</accession>
<sequence length="77" mass="8640">MIIQQKERHLLDRNMNAALQNKIDELQRNKLQVISVKCLSIRVICLSYISYHWVLDGGAPDTSSALILKDNGSKSGS</sequence>
<reference evidence="1 2" key="1">
    <citation type="journal article" date="2023" name="G3 (Bethesda)">
        <title>A chromosome-length genome assembly and annotation of blackberry (Rubus argutus, cv. 'Hillquist').</title>
        <authorList>
            <person name="Bruna T."/>
            <person name="Aryal R."/>
            <person name="Dudchenko O."/>
            <person name="Sargent D.J."/>
            <person name="Mead D."/>
            <person name="Buti M."/>
            <person name="Cavallini A."/>
            <person name="Hytonen T."/>
            <person name="Andres J."/>
            <person name="Pham M."/>
            <person name="Weisz D."/>
            <person name="Mascagni F."/>
            <person name="Usai G."/>
            <person name="Natali L."/>
            <person name="Bassil N."/>
            <person name="Fernandez G.E."/>
            <person name="Lomsadze A."/>
            <person name="Armour M."/>
            <person name="Olukolu B."/>
            <person name="Poorten T."/>
            <person name="Britton C."/>
            <person name="Davik J."/>
            <person name="Ashrafi H."/>
            <person name="Aiden E.L."/>
            <person name="Borodovsky M."/>
            <person name="Worthington M."/>
        </authorList>
    </citation>
    <scope>NUCLEOTIDE SEQUENCE [LARGE SCALE GENOMIC DNA]</scope>
    <source>
        <strain evidence="1">PI 553951</strain>
    </source>
</reference>
<protein>
    <submittedName>
        <fullName evidence="1">Uncharacterized protein</fullName>
    </submittedName>
</protein>
<evidence type="ECO:0000313" key="2">
    <source>
        <dbReference type="Proteomes" id="UP001457282"/>
    </source>
</evidence>
<dbReference type="AlphaFoldDB" id="A0AAW1Y1E1"/>